<dbReference type="NCBIfam" id="TIGR00071">
    <property type="entry name" value="hisT_truA"/>
    <property type="match status" value="1"/>
</dbReference>
<dbReference type="PANTHER" id="PTHR11142">
    <property type="entry name" value="PSEUDOURIDYLATE SYNTHASE"/>
    <property type="match status" value="1"/>
</dbReference>
<evidence type="ECO:0000313" key="10">
    <source>
        <dbReference type="Proteomes" id="UP000188912"/>
    </source>
</evidence>
<comment type="catalytic activity">
    <reaction evidence="4 7">
        <text>uridine(38/39/40) in tRNA = pseudouridine(38/39/40) in tRNA</text>
        <dbReference type="Rhea" id="RHEA:22376"/>
        <dbReference type="Rhea" id="RHEA-COMP:10085"/>
        <dbReference type="Rhea" id="RHEA-COMP:10087"/>
        <dbReference type="ChEBI" id="CHEBI:65314"/>
        <dbReference type="ChEBI" id="CHEBI:65315"/>
        <dbReference type="EC" id="5.4.99.12"/>
    </reaction>
</comment>
<keyword evidence="3 4" id="KW-0413">Isomerase</keyword>
<dbReference type="GO" id="GO:0031119">
    <property type="term" value="P:tRNA pseudouridine synthesis"/>
    <property type="evidence" value="ECO:0007669"/>
    <property type="project" value="UniProtKB-UniRule"/>
</dbReference>
<feature type="domain" description="Pseudouridine synthase I TruA alpha/beta" evidence="8">
    <location>
        <begin position="146"/>
        <end position="247"/>
    </location>
</feature>
<evidence type="ECO:0000256" key="5">
    <source>
        <dbReference type="PIRSR" id="PIRSR001430-1"/>
    </source>
</evidence>
<dbReference type="InterPro" id="IPR020103">
    <property type="entry name" value="PsdUridine_synth_cat_dom_sf"/>
</dbReference>
<comment type="similarity">
    <text evidence="1 4 7">Belongs to the tRNA pseudouridine synthase TruA family.</text>
</comment>
<comment type="subunit">
    <text evidence="4">Homodimer.</text>
</comment>
<comment type="caution">
    <text evidence="4">Lacks conserved residue(s) required for the propagation of feature annotation.</text>
</comment>
<sequence>MPRYKLTIEYDGTPYAGWQRQAGLPSVQGVVETAIARFCSAEVTITTAGRTDAGVHASAQTVHVDLERDWPADKVRDALNAHLSQAGEAVSVLTAERVAQDFDARFSALRRHYLYRILNRRSPAALDARRVWWVPRPLDAEKMHEAAQRLIGYHDFTTFRATQCQAKSPLRSLDVLDVTRHGEMIEIRASARSFLHNQIRSFAGSLAEVGFGRWTADDLQAALEARDRARCGMVAPPYGLYLIGVDYA</sequence>
<dbReference type="Gene3D" id="3.30.70.660">
    <property type="entry name" value="Pseudouridine synthase I, catalytic domain, C-terminal subdomain"/>
    <property type="match status" value="1"/>
</dbReference>
<evidence type="ECO:0000256" key="1">
    <source>
        <dbReference type="ARBA" id="ARBA00009375"/>
    </source>
</evidence>
<dbReference type="Gene3D" id="3.30.70.580">
    <property type="entry name" value="Pseudouridine synthase I, catalytic domain, N-terminal subdomain"/>
    <property type="match status" value="1"/>
</dbReference>
<evidence type="ECO:0000259" key="8">
    <source>
        <dbReference type="Pfam" id="PF01416"/>
    </source>
</evidence>
<name>A0A1U9JSH2_9HYPH</name>
<comment type="function">
    <text evidence="4">Formation of pseudouridine at positions 38, 39 and 40 in the anticodon stem and loop of transfer RNAs.</text>
</comment>
<reference evidence="9 10" key="2">
    <citation type="journal article" date="2016" name="Sci. Rep.">
        <title>The genome of Rhizobiales bacteria in predatory ants reveals urease gene functions but no genes for nitrogen fixation.</title>
        <authorList>
            <person name="Neuvonen M.M."/>
            <person name="Tamarit D."/>
            <person name="Naslund K."/>
            <person name="Liebig J."/>
            <person name="Feldhaar H."/>
            <person name="Moran N.A."/>
            <person name="Guy L."/>
            <person name="Andersson S.G."/>
        </authorList>
    </citation>
    <scope>NUCLEOTIDE SEQUENCE [LARGE SCALE GENOMIC DNA]</scope>
    <source>
        <strain evidence="9 10">Hsal</strain>
    </source>
</reference>
<accession>A0A1U9JSH2</accession>
<dbReference type="HAMAP" id="MF_00171">
    <property type="entry name" value="TruA"/>
    <property type="match status" value="1"/>
</dbReference>
<dbReference type="CDD" id="cd02570">
    <property type="entry name" value="PseudoU_synth_EcTruA"/>
    <property type="match status" value="1"/>
</dbReference>
<evidence type="ECO:0000313" key="9">
    <source>
        <dbReference type="EMBL" id="AQS40816.1"/>
    </source>
</evidence>
<dbReference type="GO" id="GO:0003723">
    <property type="term" value="F:RNA binding"/>
    <property type="evidence" value="ECO:0007669"/>
    <property type="project" value="InterPro"/>
</dbReference>
<dbReference type="GO" id="GO:0160147">
    <property type="term" value="F:tRNA pseudouridine(38-40) synthase activity"/>
    <property type="evidence" value="ECO:0007669"/>
    <property type="project" value="UniProtKB-EC"/>
</dbReference>
<dbReference type="EC" id="5.4.99.12" evidence="4"/>
<keyword evidence="10" id="KW-1185">Reference proteome</keyword>
<dbReference type="InterPro" id="IPR020097">
    <property type="entry name" value="PsdUridine_synth_TruA_a/b_dom"/>
</dbReference>
<evidence type="ECO:0000256" key="4">
    <source>
        <dbReference type="HAMAP-Rule" id="MF_00171"/>
    </source>
</evidence>
<protein>
    <recommendedName>
        <fullName evidence="4">tRNA pseudouridine synthase A</fullName>
        <ecNumber evidence="4">5.4.99.12</ecNumber>
    </recommendedName>
    <alternativeName>
        <fullName evidence="4">tRNA pseudouridine(38-40) synthase</fullName>
    </alternativeName>
    <alternativeName>
        <fullName evidence="4">tRNA pseudouridylate synthase I</fullName>
    </alternativeName>
    <alternativeName>
        <fullName evidence="4">tRNA-uridine isomerase I</fullName>
    </alternativeName>
</protein>
<dbReference type="Proteomes" id="UP000188912">
    <property type="component" value="Chromosome"/>
</dbReference>
<dbReference type="STRING" id="1902579.BHV28_00900"/>
<reference evidence="9 10" key="1">
    <citation type="journal article" date="2010" name="Science">
        <title>Genomic comparison of the ants Camponotus floridanus and Harpegnathos saltator.</title>
        <authorList>
            <person name="Bonasio R."/>
            <person name="Zhang G."/>
            <person name="Ye C."/>
            <person name="Mutti N.S."/>
            <person name="Fang X."/>
            <person name="Qin N."/>
            <person name="Donahue G."/>
            <person name="Yang P."/>
            <person name="Li Q."/>
            <person name="Li C."/>
            <person name="Zhang P."/>
            <person name="Huang Z."/>
            <person name="Berger S.L."/>
            <person name="Reinberg D."/>
            <person name="Wang J."/>
            <person name="Liebig J."/>
        </authorList>
    </citation>
    <scope>NUCLEOTIDE SEQUENCE [LARGE SCALE GENOMIC DNA]</scope>
    <source>
        <strain evidence="9 10">Hsal</strain>
    </source>
</reference>
<dbReference type="InterPro" id="IPR020094">
    <property type="entry name" value="TruA/RsuA/RluB/E/F_N"/>
</dbReference>
<dbReference type="InterPro" id="IPR020095">
    <property type="entry name" value="PsdUridine_synth_TruA_C"/>
</dbReference>
<dbReference type="EMBL" id="CP017315">
    <property type="protein sequence ID" value="AQS40816.1"/>
    <property type="molecule type" value="Genomic_DNA"/>
</dbReference>
<dbReference type="InterPro" id="IPR001406">
    <property type="entry name" value="PsdUridine_synth_TruA"/>
</dbReference>
<organism evidence="9 10">
    <name type="scientific">Candidatus Tokpelaia hoelldobleri</name>
    <dbReference type="NCBI Taxonomy" id="1902579"/>
    <lineage>
        <taxon>Bacteria</taxon>
        <taxon>Pseudomonadati</taxon>
        <taxon>Pseudomonadota</taxon>
        <taxon>Alphaproteobacteria</taxon>
        <taxon>Hyphomicrobiales</taxon>
        <taxon>Candidatus Tokpelaia</taxon>
    </lineage>
</organism>
<evidence type="ECO:0000256" key="3">
    <source>
        <dbReference type="ARBA" id="ARBA00023235"/>
    </source>
</evidence>
<dbReference type="KEGG" id="thd:BHV28_00900"/>
<dbReference type="Pfam" id="PF01416">
    <property type="entry name" value="PseudoU_synth_1"/>
    <property type="match status" value="2"/>
</dbReference>
<evidence type="ECO:0000256" key="7">
    <source>
        <dbReference type="RuleBase" id="RU003792"/>
    </source>
</evidence>
<feature type="domain" description="Pseudouridine synthase I TruA alpha/beta" evidence="8">
    <location>
        <begin position="8"/>
        <end position="106"/>
    </location>
</feature>
<dbReference type="SUPFAM" id="SSF55120">
    <property type="entry name" value="Pseudouridine synthase"/>
    <property type="match status" value="1"/>
</dbReference>
<dbReference type="AlphaFoldDB" id="A0A1U9JSH2"/>
<feature type="active site" description="Nucleophile" evidence="4 5">
    <location>
        <position position="52"/>
    </location>
</feature>
<feature type="binding site" evidence="4 6">
    <location>
        <position position="113"/>
    </location>
    <ligand>
        <name>substrate</name>
    </ligand>
</feature>
<dbReference type="PIRSF" id="PIRSF001430">
    <property type="entry name" value="tRNA_psdUrid_synth"/>
    <property type="match status" value="1"/>
</dbReference>
<evidence type="ECO:0000256" key="6">
    <source>
        <dbReference type="PIRSR" id="PIRSR001430-2"/>
    </source>
</evidence>
<dbReference type="PANTHER" id="PTHR11142:SF0">
    <property type="entry name" value="TRNA PSEUDOURIDINE SYNTHASE-LIKE 1"/>
    <property type="match status" value="1"/>
</dbReference>
<keyword evidence="2 4" id="KW-0819">tRNA processing</keyword>
<evidence type="ECO:0000256" key="2">
    <source>
        <dbReference type="ARBA" id="ARBA00022694"/>
    </source>
</evidence>
<gene>
    <name evidence="4 9" type="primary">truA</name>
    <name evidence="9" type="ORF">BHV28_00900</name>
</gene>
<dbReference type="FunFam" id="3.30.70.580:FF:000001">
    <property type="entry name" value="tRNA pseudouridine synthase A"/>
    <property type="match status" value="1"/>
</dbReference>
<proteinExistence type="inferred from homology"/>